<dbReference type="InterPro" id="IPR017871">
    <property type="entry name" value="ABC_transporter-like_CS"/>
</dbReference>
<dbReference type="RefSeq" id="WP_073456552.1">
    <property type="nucleotide sequence ID" value="NZ_CALGVN010000011.1"/>
</dbReference>
<dbReference type="GO" id="GO:0015418">
    <property type="term" value="F:ABC-type quaternary ammonium compound transporting activity"/>
    <property type="evidence" value="ECO:0007669"/>
    <property type="project" value="UniProtKB-EC"/>
</dbReference>
<dbReference type="InterPro" id="IPR008995">
    <property type="entry name" value="Mo/tungstate-bd_C_term_dom"/>
</dbReference>
<dbReference type="InterPro" id="IPR013611">
    <property type="entry name" value="Transp-assoc_OB_typ2"/>
</dbReference>
<dbReference type="InterPro" id="IPR050093">
    <property type="entry name" value="ABC_SmlMolc_Importer"/>
</dbReference>
<dbReference type="InterPro" id="IPR003439">
    <property type="entry name" value="ABC_transporter-like_ATP-bd"/>
</dbReference>
<dbReference type="Pfam" id="PF08402">
    <property type="entry name" value="TOBE_2"/>
    <property type="match status" value="1"/>
</dbReference>
<dbReference type="OrthoDB" id="9802264at2"/>
<feature type="compositionally biased region" description="Low complexity" evidence="5">
    <location>
        <begin position="367"/>
        <end position="378"/>
    </location>
</feature>
<dbReference type="InterPro" id="IPR003593">
    <property type="entry name" value="AAA+_ATPase"/>
</dbReference>
<evidence type="ECO:0000313" key="7">
    <source>
        <dbReference type="EMBL" id="SHK37952.1"/>
    </source>
</evidence>
<evidence type="ECO:0000259" key="6">
    <source>
        <dbReference type="PROSITE" id="PS50893"/>
    </source>
</evidence>
<evidence type="ECO:0000256" key="5">
    <source>
        <dbReference type="SAM" id="MobiDB-lite"/>
    </source>
</evidence>
<dbReference type="SMART" id="SM00382">
    <property type="entry name" value="AAA"/>
    <property type="match status" value="1"/>
</dbReference>
<gene>
    <name evidence="7" type="ORF">SAMN05443637_105243</name>
</gene>
<dbReference type="FunFam" id="3.40.50.300:FF:000425">
    <property type="entry name" value="Probable ABC transporter, ATP-binding subunit"/>
    <property type="match status" value="1"/>
</dbReference>
<evidence type="ECO:0000256" key="1">
    <source>
        <dbReference type="ARBA" id="ARBA00022448"/>
    </source>
</evidence>
<dbReference type="PROSITE" id="PS00211">
    <property type="entry name" value="ABC_TRANSPORTER_1"/>
    <property type="match status" value="1"/>
</dbReference>
<dbReference type="AlphaFoldDB" id="A0A1M6RZG4"/>
<name>A0A1M6RZG4_PSETH</name>
<dbReference type="InterPro" id="IPR027417">
    <property type="entry name" value="P-loop_NTPase"/>
</dbReference>
<keyword evidence="1" id="KW-0813">Transport</keyword>
<dbReference type="STRING" id="1848.SAMN05443637_105243"/>
<organism evidence="7 8">
    <name type="scientific">Pseudonocardia thermophila</name>
    <dbReference type="NCBI Taxonomy" id="1848"/>
    <lineage>
        <taxon>Bacteria</taxon>
        <taxon>Bacillati</taxon>
        <taxon>Actinomycetota</taxon>
        <taxon>Actinomycetes</taxon>
        <taxon>Pseudonocardiales</taxon>
        <taxon>Pseudonocardiaceae</taxon>
        <taxon>Pseudonocardia</taxon>
    </lineage>
</organism>
<dbReference type="Gene3D" id="3.40.50.300">
    <property type="entry name" value="P-loop containing nucleotide triphosphate hydrolases"/>
    <property type="match status" value="1"/>
</dbReference>
<dbReference type="SUPFAM" id="SSF50331">
    <property type="entry name" value="MOP-like"/>
    <property type="match status" value="1"/>
</dbReference>
<dbReference type="Pfam" id="PF00005">
    <property type="entry name" value="ABC_tran"/>
    <property type="match status" value="1"/>
</dbReference>
<sequence>MAELTVTDVRVRYGDVLAVDGVSFHLASGTTLALLGPSGCGKSTLLGSIAGFVGIESGTIALGGRDVADLPVRKRGLSMVFQTHALFPHLSVLENVLFGLRARRRRGRLTPADRQAAAAALALVRLTEYRDRYPEELSGGQRQRVALARALVVQPAVLLLDEPLSSLDAKLRAEMRIELRELQAATGVTMVYVTHDKDEAFALGDLVGVMNRGKLVQLGPPEQVCREPRDPFVASFLTDANLLPGRVRETGPDGCTVVLTAPAPEGAVVGCRNPHGLPSDAPVLVAVRPRAVRVGTGGRVPARIRFSQFMGDSTHVVAEAGGCDVLAELDPVPVPVGGAVTLDWADDDAVALPPGDSPESATRRAAGRPGAAAVAVPS</sequence>
<feature type="region of interest" description="Disordered" evidence="5">
    <location>
        <begin position="349"/>
        <end position="378"/>
    </location>
</feature>
<reference evidence="7 8" key="1">
    <citation type="submission" date="2016-11" db="EMBL/GenBank/DDBJ databases">
        <authorList>
            <person name="Jaros S."/>
            <person name="Januszkiewicz K."/>
            <person name="Wedrychowicz H."/>
        </authorList>
    </citation>
    <scope>NUCLEOTIDE SEQUENCE [LARGE SCALE GENOMIC DNA]</scope>
    <source>
        <strain evidence="7 8">DSM 43832</strain>
    </source>
</reference>
<accession>A0A1M6RZG4</accession>
<dbReference type="PANTHER" id="PTHR42781">
    <property type="entry name" value="SPERMIDINE/PUTRESCINE IMPORT ATP-BINDING PROTEIN POTA"/>
    <property type="match status" value="1"/>
</dbReference>
<dbReference type="PROSITE" id="PS50893">
    <property type="entry name" value="ABC_TRANSPORTER_2"/>
    <property type="match status" value="1"/>
</dbReference>
<dbReference type="GO" id="GO:0016887">
    <property type="term" value="F:ATP hydrolysis activity"/>
    <property type="evidence" value="ECO:0007669"/>
    <property type="project" value="InterPro"/>
</dbReference>
<keyword evidence="2" id="KW-0547">Nucleotide-binding</keyword>
<dbReference type="SUPFAM" id="SSF52540">
    <property type="entry name" value="P-loop containing nucleoside triphosphate hydrolases"/>
    <property type="match status" value="1"/>
</dbReference>
<dbReference type="GO" id="GO:0005524">
    <property type="term" value="F:ATP binding"/>
    <property type="evidence" value="ECO:0007669"/>
    <property type="project" value="UniProtKB-KW"/>
</dbReference>
<feature type="domain" description="ABC transporter" evidence="6">
    <location>
        <begin position="4"/>
        <end position="237"/>
    </location>
</feature>
<dbReference type="EMBL" id="FRAP01000005">
    <property type="protein sequence ID" value="SHK37952.1"/>
    <property type="molecule type" value="Genomic_DNA"/>
</dbReference>
<dbReference type="GO" id="GO:0043190">
    <property type="term" value="C:ATP-binding cassette (ABC) transporter complex"/>
    <property type="evidence" value="ECO:0007669"/>
    <property type="project" value="InterPro"/>
</dbReference>
<keyword evidence="3 7" id="KW-0067">ATP-binding</keyword>
<dbReference type="EC" id="7.6.2.9" evidence="4"/>
<dbReference type="PANTHER" id="PTHR42781:SF4">
    <property type="entry name" value="SPERMIDINE_PUTRESCINE IMPORT ATP-BINDING PROTEIN POTA"/>
    <property type="match status" value="1"/>
</dbReference>
<keyword evidence="8" id="KW-1185">Reference proteome</keyword>
<evidence type="ECO:0000256" key="4">
    <source>
        <dbReference type="ARBA" id="ARBA00066388"/>
    </source>
</evidence>
<protein>
    <recommendedName>
        <fullName evidence="4">ABC-type quaternary amine transporter</fullName>
        <ecNumber evidence="4">7.6.2.9</ecNumber>
    </recommendedName>
</protein>
<evidence type="ECO:0000256" key="3">
    <source>
        <dbReference type="ARBA" id="ARBA00022840"/>
    </source>
</evidence>
<proteinExistence type="predicted"/>
<evidence type="ECO:0000256" key="2">
    <source>
        <dbReference type="ARBA" id="ARBA00022741"/>
    </source>
</evidence>
<evidence type="ECO:0000313" key="8">
    <source>
        <dbReference type="Proteomes" id="UP000184363"/>
    </source>
</evidence>
<dbReference type="Proteomes" id="UP000184363">
    <property type="component" value="Unassembled WGS sequence"/>
</dbReference>